<dbReference type="SUPFAM" id="SSF53448">
    <property type="entry name" value="Nucleotide-diphospho-sugar transferases"/>
    <property type="match status" value="1"/>
</dbReference>
<dbReference type="Proteomes" id="UP001428817">
    <property type="component" value="Unassembled WGS sequence"/>
</dbReference>
<dbReference type="GO" id="GO:0016779">
    <property type="term" value="F:nucleotidyltransferase activity"/>
    <property type="evidence" value="ECO:0007669"/>
    <property type="project" value="UniProtKB-KW"/>
</dbReference>
<comment type="caution">
    <text evidence="3">The sequence shown here is derived from an EMBL/GenBank/DDBJ whole genome shotgun (WGS) entry which is preliminary data.</text>
</comment>
<evidence type="ECO:0000256" key="2">
    <source>
        <dbReference type="ARBA" id="ARBA00022695"/>
    </source>
</evidence>
<accession>A0ABP9RCF3</accession>
<dbReference type="RefSeq" id="WP_185062188.1">
    <property type="nucleotide sequence ID" value="NZ_BAABJP010000062.1"/>
</dbReference>
<name>A0ABP9RCF3_9PSEU</name>
<reference evidence="4" key="1">
    <citation type="journal article" date="2019" name="Int. J. Syst. Evol. Microbiol.">
        <title>The Global Catalogue of Microorganisms (GCM) 10K type strain sequencing project: providing services to taxonomists for standard genome sequencing and annotation.</title>
        <authorList>
            <consortium name="The Broad Institute Genomics Platform"/>
            <consortium name="The Broad Institute Genome Sequencing Center for Infectious Disease"/>
            <person name="Wu L."/>
            <person name="Ma J."/>
        </authorList>
    </citation>
    <scope>NUCLEOTIDE SEQUENCE [LARGE SCALE GENOMIC DNA]</scope>
    <source>
        <strain evidence="4">JCM 18303</strain>
    </source>
</reference>
<dbReference type="InterPro" id="IPR034683">
    <property type="entry name" value="IspD/TarI"/>
</dbReference>
<gene>
    <name evidence="3" type="ORF">GCM10023321_79500</name>
</gene>
<evidence type="ECO:0000256" key="1">
    <source>
        <dbReference type="ARBA" id="ARBA00022679"/>
    </source>
</evidence>
<keyword evidence="2 3" id="KW-0548">Nucleotidyltransferase</keyword>
<organism evidence="3 4">
    <name type="scientific">Pseudonocardia eucalypti</name>
    <dbReference type="NCBI Taxonomy" id="648755"/>
    <lineage>
        <taxon>Bacteria</taxon>
        <taxon>Bacillati</taxon>
        <taxon>Actinomycetota</taxon>
        <taxon>Actinomycetes</taxon>
        <taxon>Pseudonocardiales</taxon>
        <taxon>Pseudonocardiaceae</taxon>
        <taxon>Pseudonocardia</taxon>
    </lineage>
</organism>
<dbReference type="EMBL" id="BAABJP010000062">
    <property type="protein sequence ID" value="GAA5174803.1"/>
    <property type="molecule type" value="Genomic_DNA"/>
</dbReference>
<dbReference type="PANTHER" id="PTHR32125:SF4">
    <property type="entry name" value="2-C-METHYL-D-ERYTHRITOL 4-PHOSPHATE CYTIDYLYLTRANSFERASE, CHLOROPLASTIC"/>
    <property type="match status" value="1"/>
</dbReference>
<dbReference type="PANTHER" id="PTHR32125">
    <property type="entry name" value="2-C-METHYL-D-ERYTHRITOL 4-PHOSPHATE CYTIDYLYLTRANSFERASE, CHLOROPLASTIC"/>
    <property type="match status" value="1"/>
</dbReference>
<dbReference type="PROSITE" id="PS01295">
    <property type="entry name" value="ISPD"/>
    <property type="match status" value="1"/>
</dbReference>
<evidence type="ECO:0000313" key="4">
    <source>
        <dbReference type="Proteomes" id="UP001428817"/>
    </source>
</evidence>
<keyword evidence="1" id="KW-0808">Transferase</keyword>
<dbReference type="Pfam" id="PF01128">
    <property type="entry name" value="IspD"/>
    <property type="match status" value="1"/>
</dbReference>
<evidence type="ECO:0000313" key="3">
    <source>
        <dbReference type="EMBL" id="GAA5174803.1"/>
    </source>
</evidence>
<proteinExistence type="predicted"/>
<protein>
    <submittedName>
        <fullName evidence="3">IspD/TarI family cytidylyltransferase</fullName>
    </submittedName>
</protein>
<dbReference type="InterPro" id="IPR029044">
    <property type="entry name" value="Nucleotide-diphossugar_trans"/>
</dbReference>
<dbReference type="InterPro" id="IPR018294">
    <property type="entry name" value="ISPD_synthase_CS"/>
</dbReference>
<dbReference type="Gene3D" id="3.90.550.10">
    <property type="entry name" value="Spore Coat Polysaccharide Biosynthesis Protein SpsA, Chain A"/>
    <property type="match status" value="1"/>
</dbReference>
<dbReference type="CDD" id="cd02516">
    <property type="entry name" value="CDP-ME_synthetase"/>
    <property type="match status" value="1"/>
</dbReference>
<dbReference type="InterPro" id="IPR050088">
    <property type="entry name" value="IspD/TarI_cytidylyltransf_bact"/>
</dbReference>
<keyword evidence="4" id="KW-1185">Reference proteome</keyword>
<sequence length="241" mass="25857">MARRGTVAGIVLASGGGTRFGAGHNKVYVPLAGRSVISWSVNTLMAIPDVGPVVLIVRPEDRKRVDWVLDREIERPGVELVYGGATRQESELCGLRHLAERIHGREVDVVLIHDGARPLMSRTLANRIIRAARDAGGAIPGLPKDDLVQVSSDGGWLDGAAPDGLVAVQTPQAFHAAPLLAAYEEAARVRFDGTDTESCVQRFTDLTTRWIVGEPHNIKITYPHDLVVAERVIADAGGGGR</sequence>